<feature type="transmembrane region" description="Helical" evidence="1">
    <location>
        <begin position="164"/>
        <end position="185"/>
    </location>
</feature>
<dbReference type="Proteomes" id="UP000019260">
    <property type="component" value="Chromosome"/>
</dbReference>
<protein>
    <submittedName>
        <fullName evidence="2">Uncharacterized protein</fullName>
    </submittedName>
</protein>
<feature type="transmembrane region" description="Helical" evidence="1">
    <location>
        <begin position="134"/>
        <end position="152"/>
    </location>
</feature>
<accession>W0GLL0</accession>
<feature type="transmembrane region" description="Helical" evidence="1">
    <location>
        <begin position="228"/>
        <end position="249"/>
    </location>
</feature>
<dbReference type="KEGG" id="smia:P344_04190"/>
<keyword evidence="3" id="KW-1185">Reference proteome</keyword>
<dbReference type="RefSeq" id="WP_025317476.1">
    <property type="nucleotide sequence ID" value="NZ_CP002082.1"/>
</dbReference>
<keyword evidence="1" id="KW-0812">Transmembrane</keyword>
<evidence type="ECO:0000313" key="3">
    <source>
        <dbReference type="Proteomes" id="UP000019260"/>
    </source>
</evidence>
<dbReference type="AlphaFoldDB" id="W0GLL0"/>
<dbReference type="HOGENOM" id="CLU_905869_0_0_14"/>
<dbReference type="KEGG" id="smir:SMM_0697"/>
<keyword evidence="1" id="KW-1133">Transmembrane helix</keyword>
<keyword evidence="1" id="KW-0472">Membrane</keyword>
<dbReference type="OrthoDB" id="390317at2"/>
<evidence type="ECO:0000256" key="1">
    <source>
        <dbReference type="SAM" id="Phobius"/>
    </source>
</evidence>
<dbReference type="PATRIC" id="fig|838561.3.peg.796"/>
<feature type="transmembrane region" description="Helical" evidence="1">
    <location>
        <begin position="36"/>
        <end position="60"/>
    </location>
</feature>
<feature type="transmembrane region" description="Helical" evidence="1">
    <location>
        <begin position="105"/>
        <end position="127"/>
    </location>
</feature>
<gene>
    <name evidence="2" type="ORF">P344_04190</name>
</gene>
<organism evidence="2 3">
    <name type="scientific">Spiroplasma mirum ATCC 29335</name>
    <dbReference type="NCBI Taxonomy" id="838561"/>
    <lineage>
        <taxon>Bacteria</taxon>
        <taxon>Bacillati</taxon>
        <taxon>Mycoplasmatota</taxon>
        <taxon>Mollicutes</taxon>
        <taxon>Entomoplasmatales</taxon>
        <taxon>Spiroplasmataceae</taxon>
        <taxon>Spiroplasma</taxon>
    </lineage>
</organism>
<reference evidence="2 3" key="1">
    <citation type="submission" date="2013-09" db="EMBL/GenBank/DDBJ databases">
        <title>Complete genome sequence of Spiroplasma mirum suckling mouse cataract agent.</title>
        <authorList>
            <person name="Landry C.A."/>
            <person name="Bastian F.O."/>
            <person name="Thune R.L."/>
        </authorList>
    </citation>
    <scope>NUCLEOTIDE SEQUENCE [LARGE SCALE GENOMIC DNA]</scope>
    <source>
        <strain evidence="2 3">SMCA</strain>
    </source>
</reference>
<feature type="transmembrane region" description="Helical" evidence="1">
    <location>
        <begin position="197"/>
        <end position="216"/>
    </location>
</feature>
<evidence type="ECO:0000313" key="2">
    <source>
        <dbReference type="EMBL" id="AHI58165.1"/>
    </source>
</evidence>
<dbReference type="EMBL" id="CP006720">
    <property type="protein sequence ID" value="AHI58165.1"/>
    <property type="molecule type" value="Genomic_DNA"/>
</dbReference>
<dbReference type="STRING" id="838561.P344_04190"/>
<sequence length="307" mass="35717">MGKIFLGDILIRNIFNCPNLGQWIDHNRLETGTFSLFLWMFVLAGIFLVTLLSSWIFIYYNCQYKRQQLVYAISKIIAIIFGFGMFIFGNVIWRILINLVLDKQYYFSLLTFYSYIQLLITFAILANNRKLVHSLLYIIYGLPFIIVVPEIINNLSRFNSTRINWTFILSTLAVMVIFALILQLCGWIARSDEKSNIFKFGYLLLITTLFKKLGRINTSTLMFNEIRFAHLLSEAISLGYGIGFIYFLYTSTMAILNKQKENEEQLNYLATDIDNNLFGEISVQNILLIPNKDIKIFVNGWKEALNL</sequence>
<proteinExistence type="predicted"/>
<feature type="transmembrane region" description="Helical" evidence="1">
    <location>
        <begin position="72"/>
        <end position="93"/>
    </location>
</feature>
<name>W0GLL0_9MOLU</name>